<dbReference type="PANTHER" id="PTHR42934:SF2">
    <property type="entry name" value="GLYCOLATE OXIDASE SUBUNIT GLCD"/>
    <property type="match status" value="1"/>
</dbReference>
<dbReference type="InterPro" id="IPR016169">
    <property type="entry name" value="FAD-bd_PCMH_sub2"/>
</dbReference>
<dbReference type="PANTHER" id="PTHR42934">
    <property type="entry name" value="GLYCOLATE OXIDASE SUBUNIT GLCD"/>
    <property type="match status" value="1"/>
</dbReference>
<feature type="domain" description="FAD-binding PCMH-type" evidence="5">
    <location>
        <begin position="41"/>
        <end position="220"/>
    </location>
</feature>
<dbReference type="InterPro" id="IPR036318">
    <property type="entry name" value="FAD-bd_PCMH-like_sf"/>
</dbReference>
<evidence type="ECO:0000256" key="1">
    <source>
        <dbReference type="ARBA" id="ARBA00001974"/>
    </source>
</evidence>
<keyword evidence="7" id="KW-1185">Reference proteome</keyword>
<dbReference type="SUPFAM" id="SSF55103">
    <property type="entry name" value="FAD-linked oxidases, C-terminal domain"/>
    <property type="match status" value="1"/>
</dbReference>
<keyword evidence="3" id="KW-0274">FAD</keyword>
<dbReference type="SUPFAM" id="SSF56176">
    <property type="entry name" value="FAD-binding/transporter-associated domain-like"/>
    <property type="match status" value="1"/>
</dbReference>
<evidence type="ECO:0000256" key="4">
    <source>
        <dbReference type="ARBA" id="ARBA00023002"/>
    </source>
</evidence>
<dbReference type="InterPro" id="IPR016171">
    <property type="entry name" value="Vanillyl_alc_oxidase_C-sub2"/>
</dbReference>
<dbReference type="Proteomes" id="UP001501410">
    <property type="component" value="Unassembled WGS sequence"/>
</dbReference>
<keyword evidence="4" id="KW-0560">Oxidoreductase</keyword>
<reference evidence="7" key="1">
    <citation type="journal article" date="2019" name="Int. J. Syst. Evol. Microbiol.">
        <title>The Global Catalogue of Microorganisms (GCM) 10K type strain sequencing project: providing services to taxonomists for standard genome sequencing and annotation.</title>
        <authorList>
            <consortium name="The Broad Institute Genomics Platform"/>
            <consortium name="The Broad Institute Genome Sequencing Center for Infectious Disease"/>
            <person name="Wu L."/>
            <person name="Ma J."/>
        </authorList>
    </citation>
    <scope>NUCLEOTIDE SEQUENCE [LARGE SCALE GENOMIC DNA]</scope>
    <source>
        <strain evidence="7">JCM 31921</strain>
    </source>
</reference>
<organism evidence="6 7">
    <name type="scientific">Rurimicrobium arvi</name>
    <dbReference type="NCBI Taxonomy" id="2049916"/>
    <lineage>
        <taxon>Bacteria</taxon>
        <taxon>Pseudomonadati</taxon>
        <taxon>Bacteroidota</taxon>
        <taxon>Chitinophagia</taxon>
        <taxon>Chitinophagales</taxon>
        <taxon>Chitinophagaceae</taxon>
        <taxon>Rurimicrobium</taxon>
    </lineage>
</organism>
<keyword evidence="2" id="KW-0285">Flavoprotein</keyword>
<dbReference type="InterPro" id="IPR051914">
    <property type="entry name" value="FAD-linked_OxidoTrans_Type4"/>
</dbReference>
<evidence type="ECO:0000313" key="6">
    <source>
        <dbReference type="EMBL" id="GAA4455349.1"/>
    </source>
</evidence>
<dbReference type="Pfam" id="PF02913">
    <property type="entry name" value="FAD-oxidase_C"/>
    <property type="match status" value="1"/>
</dbReference>
<comment type="caution">
    <text evidence="6">The sequence shown here is derived from an EMBL/GenBank/DDBJ whole genome shotgun (WGS) entry which is preliminary data.</text>
</comment>
<dbReference type="InterPro" id="IPR016164">
    <property type="entry name" value="FAD-linked_Oxase-like_C"/>
</dbReference>
<dbReference type="Gene3D" id="1.10.45.10">
    <property type="entry name" value="Vanillyl-alcohol Oxidase, Chain A, domain 4"/>
    <property type="match status" value="1"/>
</dbReference>
<dbReference type="RefSeq" id="WP_344825913.1">
    <property type="nucleotide sequence ID" value="NZ_BAABEZ010000022.1"/>
</dbReference>
<name>A0ABP8MV62_9BACT</name>
<dbReference type="InterPro" id="IPR004113">
    <property type="entry name" value="FAD-bd_oxidored_4_C"/>
</dbReference>
<dbReference type="InterPro" id="IPR006094">
    <property type="entry name" value="Oxid_FAD_bind_N"/>
</dbReference>
<evidence type="ECO:0000256" key="3">
    <source>
        <dbReference type="ARBA" id="ARBA00022827"/>
    </source>
</evidence>
<dbReference type="PROSITE" id="PS51387">
    <property type="entry name" value="FAD_PCMH"/>
    <property type="match status" value="1"/>
</dbReference>
<evidence type="ECO:0000313" key="7">
    <source>
        <dbReference type="Proteomes" id="UP001501410"/>
    </source>
</evidence>
<dbReference type="Gene3D" id="3.30.70.2740">
    <property type="match status" value="1"/>
</dbReference>
<comment type="cofactor">
    <cofactor evidence="1">
        <name>FAD</name>
        <dbReference type="ChEBI" id="CHEBI:57692"/>
    </cofactor>
</comment>
<proteinExistence type="predicted"/>
<protein>
    <submittedName>
        <fullName evidence="6">FAD-linked oxidase C-terminal domain-containing protein</fullName>
    </submittedName>
</protein>
<dbReference type="InterPro" id="IPR016166">
    <property type="entry name" value="FAD-bd_PCMH"/>
</dbReference>
<dbReference type="Gene3D" id="3.30.465.10">
    <property type="match status" value="1"/>
</dbReference>
<sequence>MLYKKIDENDLQQFRSLLGAEGMSVAAPDLAQCASDHTEDFVFYPEVVLRPQSTAEVSAVLAYCNQHNIPVTARGAGTGLSGGALPVAGGVSLDMKRMNRILNIDTQNFQVTTEPGVITEVLQNAVKEKGLYYPPDPASKGSCFIGGNIAENSGGPRAVKYGVVKDFVLNLEVVLADGSVMWTGANVLKNATGYNLTQLVVGSEGTLCIVTKIVLRLIPANRHDLLLLIPFHDASEACRAVNDIFLAGITPSALEFMERDALECAVHYFGDSSVPLPDHVQAHLLVEVDGNHPEQLIEEAEQITAIAEKYATDPVLFADTAAQKQQLWKLRRIVGEAVKGNSIYKEEDTVVPRACLPELLQHVKETGKKYGFRSVCYGHAGDGNLHVNIVKGDMSDHDWQYKLPEGIRELFGKVHQMGGTISGEHGIGYVQKTYLSIVFNATQLALMEAIKKAFDPKGILNPGKIFA</sequence>
<evidence type="ECO:0000259" key="5">
    <source>
        <dbReference type="PROSITE" id="PS51387"/>
    </source>
</evidence>
<accession>A0ABP8MV62</accession>
<dbReference type="Gene3D" id="3.30.70.2190">
    <property type="match status" value="1"/>
</dbReference>
<evidence type="ECO:0000256" key="2">
    <source>
        <dbReference type="ARBA" id="ARBA00022630"/>
    </source>
</evidence>
<dbReference type="EMBL" id="BAABEZ010000022">
    <property type="protein sequence ID" value="GAA4455349.1"/>
    <property type="molecule type" value="Genomic_DNA"/>
</dbReference>
<gene>
    <name evidence="6" type="ORF">GCM10023092_18830</name>
</gene>
<dbReference type="Pfam" id="PF01565">
    <property type="entry name" value="FAD_binding_4"/>
    <property type="match status" value="1"/>
</dbReference>